<evidence type="ECO:0000313" key="2">
    <source>
        <dbReference type="Proteomes" id="UP000222168"/>
    </source>
</evidence>
<dbReference type="EMBL" id="NJAK01000001">
    <property type="protein sequence ID" value="PHM63017.1"/>
    <property type="molecule type" value="Genomic_DNA"/>
</dbReference>
<dbReference type="AlphaFoldDB" id="A0A2D0KIF6"/>
<organism evidence="1 2">
    <name type="scientific">Xenorhabdus ishibashii</name>
    <dbReference type="NCBI Taxonomy" id="1034471"/>
    <lineage>
        <taxon>Bacteria</taxon>
        <taxon>Pseudomonadati</taxon>
        <taxon>Pseudomonadota</taxon>
        <taxon>Gammaproteobacteria</taxon>
        <taxon>Enterobacterales</taxon>
        <taxon>Morganellaceae</taxon>
        <taxon>Xenorhabdus</taxon>
    </lineage>
</organism>
<gene>
    <name evidence="1" type="ORF">Xish_02246</name>
</gene>
<protein>
    <submittedName>
        <fullName evidence="1">Uncharacterized protein</fullName>
    </submittedName>
</protein>
<comment type="caution">
    <text evidence="1">The sequence shown here is derived from an EMBL/GenBank/DDBJ whole genome shotgun (WGS) entry which is preliminary data.</text>
</comment>
<accession>A0A2D0KIF6</accession>
<evidence type="ECO:0000313" key="1">
    <source>
        <dbReference type="EMBL" id="PHM63017.1"/>
    </source>
</evidence>
<reference evidence="1 2" key="1">
    <citation type="journal article" date="2017" name="Nat. Microbiol.">
        <title>Natural product diversity associated with the nematode symbionts Photorhabdus and Xenorhabdus.</title>
        <authorList>
            <person name="Tobias N.J."/>
            <person name="Wolff H."/>
            <person name="Djahanschiri B."/>
            <person name="Grundmann F."/>
            <person name="Kronenwerth M."/>
            <person name="Shi Y.M."/>
            <person name="Simonyi S."/>
            <person name="Grun P."/>
            <person name="Shapiro-Ilan D."/>
            <person name="Pidot S.J."/>
            <person name="Stinear T.P."/>
            <person name="Ebersberger I."/>
            <person name="Bode H.B."/>
        </authorList>
    </citation>
    <scope>NUCLEOTIDE SEQUENCE [LARGE SCALE GENOMIC DNA]</scope>
    <source>
        <strain evidence="1 2">DSM 22670</strain>
    </source>
</reference>
<sequence>MKVTIDVPDSKDIPLAIGAVQDHLKSQDREINITIPFYTNTGRSGRIRESHKGNITCRIYD</sequence>
<proteinExistence type="predicted"/>
<keyword evidence="2" id="KW-1185">Reference proteome</keyword>
<dbReference type="Proteomes" id="UP000222168">
    <property type="component" value="Unassembled WGS sequence"/>
</dbReference>
<name>A0A2D0KIF6_9GAMM</name>